<dbReference type="AlphaFoldDB" id="A0A934WPJ4"/>
<keyword evidence="2" id="KW-0732">Signal</keyword>
<dbReference type="PROSITE" id="PS51766">
    <property type="entry name" value="DOCKERIN"/>
    <property type="match status" value="1"/>
</dbReference>
<gene>
    <name evidence="4" type="ORF">JKK62_05680</name>
</gene>
<dbReference type="InterPro" id="IPR016134">
    <property type="entry name" value="Dockerin_dom"/>
</dbReference>
<dbReference type="GO" id="GO:0000272">
    <property type="term" value="P:polysaccharide catabolic process"/>
    <property type="evidence" value="ECO:0007669"/>
    <property type="project" value="InterPro"/>
</dbReference>
<feature type="compositionally biased region" description="Pro residues" evidence="1">
    <location>
        <begin position="485"/>
        <end position="495"/>
    </location>
</feature>
<dbReference type="InterPro" id="IPR013783">
    <property type="entry name" value="Ig-like_fold"/>
</dbReference>
<feature type="compositionally biased region" description="Pro residues" evidence="1">
    <location>
        <begin position="504"/>
        <end position="517"/>
    </location>
</feature>
<feature type="compositionally biased region" description="Low complexity" evidence="1">
    <location>
        <begin position="183"/>
        <end position="193"/>
    </location>
</feature>
<evidence type="ECO:0000313" key="5">
    <source>
        <dbReference type="Proteomes" id="UP000633365"/>
    </source>
</evidence>
<dbReference type="Pfam" id="PF00404">
    <property type="entry name" value="Dockerin_1"/>
    <property type="match status" value="1"/>
</dbReference>
<proteinExistence type="predicted"/>
<organism evidence="4 5">
    <name type="scientific">Ruminococcus difficilis</name>
    <dbReference type="NCBI Taxonomy" id="2763069"/>
    <lineage>
        <taxon>Bacteria</taxon>
        <taxon>Bacillati</taxon>
        <taxon>Bacillota</taxon>
        <taxon>Clostridia</taxon>
        <taxon>Eubacteriales</taxon>
        <taxon>Oscillospiraceae</taxon>
        <taxon>Ruminococcus</taxon>
    </lineage>
</organism>
<dbReference type="Gene3D" id="2.60.40.10">
    <property type="entry name" value="Immunoglobulins"/>
    <property type="match status" value="1"/>
</dbReference>
<dbReference type="Gene3D" id="1.10.1330.10">
    <property type="entry name" value="Dockerin domain"/>
    <property type="match status" value="1"/>
</dbReference>
<dbReference type="InterPro" id="IPR031965">
    <property type="entry name" value="CBM26"/>
</dbReference>
<feature type="region of interest" description="Disordered" evidence="1">
    <location>
        <begin position="155"/>
        <end position="199"/>
    </location>
</feature>
<accession>A0A934WPJ4</accession>
<keyword evidence="5" id="KW-1185">Reference proteome</keyword>
<feature type="region of interest" description="Disordered" evidence="1">
    <location>
        <begin position="479"/>
        <end position="528"/>
    </location>
</feature>
<feature type="compositionally biased region" description="Low complexity" evidence="1">
    <location>
        <begin position="160"/>
        <end position="170"/>
    </location>
</feature>
<dbReference type="RefSeq" id="WP_186832852.1">
    <property type="nucleotide sequence ID" value="NZ_JAEQMG010000048.1"/>
</dbReference>
<dbReference type="Pfam" id="PF16738">
    <property type="entry name" value="CBM26"/>
    <property type="match status" value="1"/>
</dbReference>
<reference evidence="4" key="1">
    <citation type="submission" date="2021-01" db="EMBL/GenBank/DDBJ databases">
        <title>Genome public.</title>
        <authorList>
            <person name="Liu C."/>
            <person name="Sun Q."/>
        </authorList>
    </citation>
    <scope>NUCLEOTIDE SEQUENCE</scope>
    <source>
        <strain evidence="4">M6</strain>
    </source>
</reference>
<name>A0A934WPJ4_9FIRM</name>
<dbReference type="EMBL" id="JAEQMG010000048">
    <property type="protein sequence ID" value="MBK6088146.1"/>
    <property type="molecule type" value="Genomic_DNA"/>
</dbReference>
<dbReference type="CDD" id="cd14256">
    <property type="entry name" value="Dockerin_I"/>
    <property type="match status" value="1"/>
</dbReference>
<evidence type="ECO:0000259" key="3">
    <source>
        <dbReference type="PROSITE" id="PS51766"/>
    </source>
</evidence>
<feature type="chain" id="PRO_5038755025" evidence="2">
    <location>
        <begin position="29"/>
        <end position="590"/>
    </location>
</feature>
<dbReference type="SUPFAM" id="SSF63446">
    <property type="entry name" value="Type I dockerin domain"/>
    <property type="match status" value="1"/>
</dbReference>
<sequence>MGMIGKQTKRGISLLLCLTLLVSMLALAVSVSAAETGNIVATGAETYYLWGENSNSPNFSGTTPTGTFTYDSSKGYYYYDLSGSSGDYCFVVSKISDSANSAVKTPAVQTIASAGSYYLSAGNYHGFNCIHLWNPSGDTIRISFTSETAGLTAVKAGSDNPTQAPTTAPGPTTPSPTQGGGTNPTTAPQPTQSGGSDGKTYVYCENEAGWGTVYAYMWINGTQTNNAAWPGKPMTNIGGNEWRYEVTNSKWDMIIFSNNGADQTSNLTFPGNNYMWNNKTKTWSIRDTSPLQISSFATDLASPQYNGTGITLSAEAEGEGTVYYKFSATKDGSTTVLSDFSTANKVLWTPQNAGTYTLTYDFKDAKGNLNQRTKNYVIEDGSSVVAPYIKTVTPNGGDIQNNSNVQINVAAGGGNTGTNLLFYKYTIKNPSGDIANVPYYTRNTSYTFKPTALGLHTLTLNVQGSDNKTIERSYLFNSVGSVTPTTPPETQPPVQPTQASPDPTEAPPAPTQPPTDAPSPVAVYGDADGDGDVTILDATFIQRYAAGISLPTPLNELNADVDDDGSVTILDATLIQRFNAGIINKFPVQS</sequence>
<evidence type="ECO:0000313" key="4">
    <source>
        <dbReference type="EMBL" id="MBK6088146.1"/>
    </source>
</evidence>
<protein>
    <submittedName>
        <fullName evidence="4">Starch-binding protein</fullName>
    </submittedName>
</protein>
<dbReference type="GO" id="GO:0004553">
    <property type="term" value="F:hydrolase activity, hydrolyzing O-glycosyl compounds"/>
    <property type="evidence" value="ECO:0007669"/>
    <property type="project" value="InterPro"/>
</dbReference>
<evidence type="ECO:0000256" key="1">
    <source>
        <dbReference type="SAM" id="MobiDB-lite"/>
    </source>
</evidence>
<dbReference type="InterPro" id="IPR036439">
    <property type="entry name" value="Dockerin_dom_sf"/>
</dbReference>
<dbReference type="InterPro" id="IPR002105">
    <property type="entry name" value="Dockerin_1_rpt"/>
</dbReference>
<comment type="caution">
    <text evidence="4">The sequence shown here is derived from an EMBL/GenBank/DDBJ whole genome shotgun (WGS) entry which is preliminary data.</text>
</comment>
<feature type="domain" description="Dockerin" evidence="3">
    <location>
        <begin position="520"/>
        <end position="588"/>
    </location>
</feature>
<dbReference type="Proteomes" id="UP000633365">
    <property type="component" value="Unassembled WGS sequence"/>
</dbReference>
<feature type="signal peptide" evidence="2">
    <location>
        <begin position="1"/>
        <end position="28"/>
    </location>
</feature>
<evidence type="ECO:0000256" key="2">
    <source>
        <dbReference type="SAM" id="SignalP"/>
    </source>
</evidence>